<name>A0A811UM22_CERCA</name>
<comment type="caution">
    <text evidence="2">The sequence shown here is derived from an EMBL/GenBank/DDBJ whole genome shotgun (WGS) entry which is preliminary data.</text>
</comment>
<accession>A0A811UM22</accession>
<gene>
    <name evidence="2" type="ORF">CCAP1982_LOCUS7483</name>
</gene>
<feature type="transmembrane region" description="Helical" evidence="1">
    <location>
        <begin position="70"/>
        <end position="88"/>
    </location>
</feature>
<feature type="non-terminal residue" evidence="2">
    <location>
        <position position="93"/>
    </location>
</feature>
<dbReference type="AlphaFoldDB" id="A0A811UM22"/>
<evidence type="ECO:0000313" key="3">
    <source>
        <dbReference type="Proteomes" id="UP000606786"/>
    </source>
</evidence>
<dbReference type="EMBL" id="CAJHJT010000012">
    <property type="protein sequence ID" value="CAD6998936.1"/>
    <property type="molecule type" value="Genomic_DNA"/>
</dbReference>
<proteinExistence type="predicted"/>
<evidence type="ECO:0000313" key="2">
    <source>
        <dbReference type="EMBL" id="CAD6998936.1"/>
    </source>
</evidence>
<protein>
    <submittedName>
        <fullName evidence="2">(Mediterranean fruit fly) hypothetical protein</fullName>
    </submittedName>
</protein>
<reference evidence="2" key="1">
    <citation type="submission" date="2020-11" db="EMBL/GenBank/DDBJ databases">
        <authorList>
            <person name="Whitehead M."/>
        </authorList>
    </citation>
    <scope>NUCLEOTIDE SEQUENCE</scope>
    <source>
        <strain evidence="2">EGII</strain>
    </source>
</reference>
<keyword evidence="1" id="KW-0472">Membrane</keyword>
<organism evidence="2 3">
    <name type="scientific">Ceratitis capitata</name>
    <name type="common">Mediterranean fruit fly</name>
    <name type="synonym">Tephritis capitata</name>
    <dbReference type="NCBI Taxonomy" id="7213"/>
    <lineage>
        <taxon>Eukaryota</taxon>
        <taxon>Metazoa</taxon>
        <taxon>Ecdysozoa</taxon>
        <taxon>Arthropoda</taxon>
        <taxon>Hexapoda</taxon>
        <taxon>Insecta</taxon>
        <taxon>Pterygota</taxon>
        <taxon>Neoptera</taxon>
        <taxon>Endopterygota</taxon>
        <taxon>Diptera</taxon>
        <taxon>Brachycera</taxon>
        <taxon>Muscomorpha</taxon>
        <taxon>Tephritoidea</taxon>
        <taxon>Tephritidae</taxon>
        <taxon>Ceratitis</taxon>
        <taxon>Ceratitis</taxon>
    </lineage>
</organism>
<keyword evidence="1" id="KW-1133">Transmembrane helix</keyword>
<evidence type="ECO:0000256" key="1">
    <source>
        <dbReference type="SAM" id="Phobius"/>
    </source>
</evidence>
<dbReference type="Proteomes" id="UP000606786">
    <property type="component" value="Unassembled WGS sequence"/>
</dbReference>
<keyword evidence="3" id="KW-1185">Reference proteome</keyword>
<keyword evidence="1" id="KW-0812">Transmembrane</keyword>
<sequence>MRKTIKDRTEVSFGAHKCFGSTHSLYLGQNYTSDTEHCEDFVNCQNYVLGSLGTLFIDELFWPACIFRKIFLHYLTRIFLWIYMLYSVNIKDK</sequence>